<feature type="compositionally biased region" description="Polar residues" evidence="4">
    <location>
        <begin position="419"/>
        <end position="428"/>
    </location>
</feature>
<feature type="domain" description="Kazal-like" evidence="6">
    <location>
        <begin position="84"/>
        <end position="136"/>
    </location>
</feature>
<keyword evidence="2" id="KW-0722">Serine protease inhibitor</keyword>
<dbReference type="Pfam" id="PF07648">
    <property type="entry name" value="Kazal_2"/>
    <property type="match status" value="5"/>
</dbReference>
<protein>
    <recommendedName>
        <fullName evidence="6">Kazal-like domain-containing protein</fullName>
    </recommendedName>
</protein>
<feature type="domain" description="Kazal-like" evidence="6">
    <location>
        <begin position="281"/>
        <end position="327"/>
    </location>
</feature>
<dbReference type="EMBL" id="JAXCGZ010021829">
    <property type="protein sequence ID" value="KAK7043285.1"/>
    <property type="molecule type" value="Genomic_DNA"/>
</dbReference>
<dbReference type="SMART" id="SM00280">
    <property type="entry name" value="KAZAL"/>
    <property type="match status" value="7"/>
</dbReference>
<keyword evidence="8" id="KW-1185">Reference proteome</keyword>
<evidence type="ECO:0000313" key="7">
    <source>
        <dbReference type="EMBL" id="KAK7043285.1"/>
    </source>
</evidence>
<keyword evidence="5" id="KW-0732">Signal</keyword>
<comment type="caution">
    <text evidence="7">The sequence shown here is derived from an EMBL/GenBank/DDBJ whole genome shotgun (WGS) entry which is preliminary data.</text>
</comment>
<feature type="chain" id="PRO_5042859602" description="Kazal-like domain-containing protein" evidence="5">
    <location>
        <begin position="29"/>
        <end position="568"/>
    </location>
</feature>
<dbReference type="GO" id="GO:0005576">
    <property type="term" value="C:extracellular region"/>
    <property type="evidence" value="ECO:0007669"/>
    <property type="project" value="TreeGrafter"/>
</dbReference>
<feature type="domain" description="Kazal-like" evidence="6">
    <location>
        <begin position="378"/>
        <end position="426"/>
    </location>
</feature>
<dbReference type="PANTHER" id="PTHR10913:SF45">
    <property type="entry name" value="FOLLISTATIN, ISOFORM A-RELATED"/>
    <property type="match status" value="1"/>
</dbReference>
<dbReference type="CDD" id="cd00104">
    <property type="entry name" value="KAZAL_FS"/>
    <property type="match status" value="6"/>
</dbReference>
<evidence type="ECO:0000256" key="3">
    <source>
        <dbReference type="ARBA" id="ARBA00023157"/>
    </source>
</evidence>
<keyword evidence="3" id="KW-1015">Disulfide bond</keyword>
<dbReference type="Pfam" id="PF00050">
    <property type="entry name" value="Kazal_1"/>
    <property type="match status" value="2"/>
</dbReference>
<dbReference type="PANTHER" id="PTHR10913">
    <property type="entry name" value="FOLLISTATIN-RELATED"/>
    <property type="match status" value="1"/>
</dbReference>
<proteinExistence type="predicted"/>
<evidence type="ECO:0000256" key="5">
    <source>
        <dbReference type="SAM" id="SignalP"/>
    </source>
</evidence>
<dbReference type="InterPro" id="IPR050653">
    <property type="entry name" value="Prot_Inhib_GrowthFact_Antg"/>
</dbReference>
<dbReference type="InterPro" id="IPR036058">
    <property type="entry name" value="Kazal_dom_sf"/>
</dbReference>
<accession>A0AAN8WEU2</accession>
<reference evidence="7 8" key="1">
    <citation type="submission" date="2023-11" db="EMBL/GenBank/DDBJ databases">
        <title>Halocaridina rubra genome assembly.</title>
        <authorList>
            <person name="Smith C."/>
        </authorList>
    </citation>
    <scope>NUCLEOTIDE SEQUENCE [LARGE SCALE GENOMIC DNA]</scope>
    <source>
        <strain evidence="7">EP-1</strain>
        <tissue evidence="7">Whole</tissue>
    </source>
</reference>
<dbReference type="SUPFAM" id="SSF100895">
    <property type="entry name" value="Kazal-type serine protease inhibitors"/>
    <property type="match status" value="7"/>
</dbReference>
<feature type="domain" description="Kazal-like" evidence="6">
    <location>
        <begin position="184"/>
        <end position="216"/>
    </location>
</feature>
<dbReference type="Proteomes" id="UP001381693">
    <property type="component" value="Unassembled WGS sequence"/>
</dbReference>
<feature type="domain" description="Kazal-like" evidence="6">
    <location>
        <begin position="224"/>
        <end position="280"/>
    </location>
</feature>
<feature type="domain" description="Kazal-like" evidence="6">
    <location>
        <begin position="137"/>
        <end position="183"/>
    </location>
</feature>
<evidence type="ECO:0000256" key="2">
    <source>
        <dbReference type="ARBA" id="ARBA00022900"/>
    </source>
</evidence>
<keyword evidence="1" id="KW-0646">Protease inhibitor</keyword>
<dbReference type="Gene3D" id="3.30.60.30">
    <property type="match status" value="7"/>
</dbReference>
<feature type="domain" description="Kazal-like" evidence="6">
    <location>
        <begin position="328"/>
        <end position="377"/>
    </location>
</feature>
<evidence type="ECO:0000259" key="6">
    <source>
        <dbReference type="PROSITE" id="PS51465"/>
    </source>
</evidence>
<organism evidence="7 8">
    <name type="scientific">Halocaridina rubra</name>
    <name type="common">Hawaiian red shrimp</name>
    <dbReference type="NCBI Taxonomy" id="373956"/>
    <lineage>
        <taxon>Eukaryota</taxon>
        <taxon>Metazoa</taxon>
        <taxon>Ecdysozoa</taxon>
        <taxon>Arthropoda</taxon>
        <taxon>Crustacea</taxon>
        <taxon>Multicrustacea</taxon>
        <taxon>Malacostraca</taxon>
        <taxon>Eumalacostraca</taxon>
        <taxon>Eucarida</taxon>
        <taxon>Decapoda</taxon>
        <taxon>Pleocyemata</taxon>
        <taxon>Caridea</taxon>
        <taxon>Atyoidea</taxon>
        <taxon>Atyidae</taxon>
        <taxon>Halocaridina</taxon>
    </lineage>
</organism>
<dbReference type="InterPro" id="IPR002350">
    <property type="entry name" value="Kazal_dom"/>
</dbReference>
<feature type="compositionally biased region" description="Basic and acidic residues" evidence="4">
    <location>
        <begin position="441"/>
        <end position="466"/>
    </location>
</feature>
<gene>
    <name evidence="7" type="ORF">SK128_013060</name>
</gene>
<name>A0AAN8WEU2_HALRR</name>
<evidence type="ECO:0000256" key="4">
    <source>
        <dbReference type="SAM" id="MobiDB-lite"/>
    </source>
</evidence>
<evidence type="ECO:0000256" key="1">
    <source>
        <dbReference type="ARBA" id="ARBA00022690"/>
    </source>
</evidence>
<feature type="signal peptide" evidence="5">
    <location>
        <begin position="1"/>
        <end position="28"/>
    </location>
</feature>
<sequence>MLVCSFNIKMKILLLISVLLIFVYLADAAKKNKGCIVNGKTYKPNKIVLRKKKNCVKLKCMEETGGKKTKYRVRTVPYPNCECNTIPCPGPETCTLDNSPVCGSDGSLYSNECFLNVAACFNKKLKKAPNPKSCQVCPNKCPTNYLPICGNDGVLYDNICELQAVACTTSGLAEATDPSTCQAICPDFCSTDYNPVCASNGMAFSNPCEFQRYVCKVDSSVTLSLDPSICGDLCPTCPTQADPVCGSDGVTYLNECSLKSVAKPCGKQDISVSYTRPCSRDCYDVVCNNDYEPVCGSDGVLYTNLCQFYQEICTNPALKEADDPSTCTFACPACLPLYAPVCGTNGVTYDNECYLLSVARPCGTVDVQVASLGLCADDCTSTICTTEFDPVCGSDGSEYSNLCDLKNAICADPTLTEASDPSACTTGSGRHRRSRILGNLAKREIGSDPETKTETETGEEVNKDEGLQQPEGKLTVTVKDLAKGNELNPVSPANVIMVKTPPKLPIEPRSHLPECTFNGKKYDQRDTIKKLNSYCAELRCGKKKGQAALKLSPLRVSYGQQCKCVKTP</sequence>
<dbReference type="PROSITE" id="PS51465">
    <property type="entry name" value="KAZAL_2"/>
    <property type="match status" value="7"/>
</dbReference>
<evidence type="ECO:0000313" key="8">
    <source>
        <dbReference type="Proteomes" id="UP001381693"/>
    </source>
</evidence>
<feature type="region of interest" description="Disordered" evidence="4">
    <location>
        <begin position="419"/>
        <end position="471"/>
    </location>
</feature>
<dbReference type="AlphaFoldDB" id="A0AAN8WEU2"/>